<dbReference type="AlphaFoldDB" id="A0A086CIS1"/>
<dbReference type="GO" id="GO:0005886">
    <property type="term" value="C:plasma membrane"/>
    <property type="evidence" value="ECO:0007669"/>
    <property type="project" value="UniProtKB-SubCell"/>
</dbReference>
<keyword evidence="5 9" id="KW-0812">Transmembrane</keyword>
<accession>A0A086CIS1</accession>
<dbReference type="InterPro" id="IPR006153">
    <property type="entry name" value="Cation/H_exchanger_TM"/>
</dbReference>
<evidence type="ECO:0000313" key="12">
    <source>
        <dbReference type="Proteomes" id="UP000028922"/>
    </source>
</evidence>
<dbReference type="PANTHER" id="PTHR32507">
    <property type="entry name" value="NA(+)/H(+) ANTIPORTER 1"/>
    <property type="match status" value="1"/>
</dbReference>
<evidence type="ECO:0000256" key="9">
    <source>
        <dbReference type="SAM" id="Phobius"/>
    </source>
</evidence>
<feature type="transmembrane region" description="Helical" evidence="9">
    <location>
        <begin position="333"/>
        <end position="357"/>
    </location>
</feature>
<evidence type="ECO:0000256" key="8">
    <source>
        <dbReference type="ARBA" id="ARBA00023136"/>
    </source>
</evidence>
<dbReference type="eggNOG" id="COG0569">
    <property type="taxonomic scope" value="Bacteria"/>
</dbReference>
<dbReference type="Gene3D" id="3.40.50.720">
    <property type="entry name" value="NAD(P)-binding Rossmann-like Domain"/>
    <property type="match status" value="1"/>
</dbReference>
<dbReference type="PROSITE" id="PS51201">
    <property type="entry name" value="RCK_N"/>
    <property type="match status" value="1"/>
</dbReference>
<keyword evidence="2" id="KW-0813">Transport</keyword>
<feature type="transmembrane region" description="Helical" evidence="9">
    <location>
        <begin position="120"/>
        <end position="140"/>
    </location>
</feature>
<dbReference type="Gene3D" id="1.20.1530.20">
    <property type="match status" value="1"/>
</dbReference>
<dbReference type="GO" id="GO:0015297">
    <property type="term" value="F:antiporter activity"/>
    <property type="evidence" value="ECO:0007669"/>
    <property type="project" value="UniProtKB-KW"/>
</dbReference>
<keyword evidence="6 9" id="KW-1133">Transmembrane helix</keyword>
<dbReference type="eggNOG" id="COG0025">
    <property type="taxonomic scope" value="Bacteria"/>
</dbReference>
<dbReference type="SUPFAM" id="SSF51735">
    <property type="entry name" value="NAD(P)-binding Rossmann-fold domains"/>
    <property type="match status" value="1"/>
</dbReference>
<dbReference type="Pfam" id="PF02254">
    <property type="entry name" value="TrkA_N"/>
    <property type="match status" value="1"/>
</dbReference>
<feature type="transmembrane region" description="Helical" evidence="9">
    <location>
        <begin position="369"/>
        <end position="390"/>
    </location>
</feature>
<reference evidence="11 12" key="1">
    <citation type="submission" date="2014-08" db="EMBL/GenBank/DDBJ databases">
        <title>Comparative genomics reveals surprising divergence of two closely related strains of uncultivated UCYN-A cyanobacteria.</title>
        <authorList>
            <person name="Bombar D."/>
            <person name="Heller P."/>
            <person name="Sanchez-Baracaldo P."/>
            <person name="Carter B.J."/>
            <person name="Zert J.P."/>
        </authorList>
    </citation>
    <scope>NUCLEOTIDE SEQUENCE [LARGE SCALE GENOMIC DNA]</scope>
</reference>
<sequence>MELSFELTLQIVIAVLAGISAQVIAELFRVPSIVFLLLFGMLLGADGFNFLHPHGLGVGLEVLVALSVAIILFEGGLNLELRDLGRVSGSLRNLVTFGTLITLVGGGMAAHWFAEFPWSIAFLYAALVVVTGPTVISPLLKQVEVERKVATLLESEGVLIDPVGAILAVVVFDTILNSNASPLEIVSGLLLRFAIGVIIGGVSGAALGFILKNTSFLSEDLRNLVVLAGVWGLFGLAQLIRSESGLMATVVAGIVLRASSIPDERLLRRFKGQLTVLCVSVLFILLAADLSIDSIFALGWGSVLTVFTLMWIVRPISVILCTINSDLSWRQKFFLGWIAPRGIVSASIASLFAILLTQQGINGGDSIKALVFLTIMMTVFIQGLSARWVAKGLKITAVEAKGAVIVGCNSLGRLMGKLFTQRGESVVLIDTDPEACDQAQSEGLSVFQSSALDPNVLEEAGIGSMGTFMALTSNGQVNLVLAQRAVEEFKPPRVFAIFPSNSNRDQTSNKTKIMRAFIDQQLIKIWNQYLIEGQFKLGITHFQESGLFPKQAHFLTLIKEGEVLPLLIKRKGSLQIVQASQDWQIGDEIIYLLRDPRPKLLKHLSGKVKVSKELIMEFLPEVEEFPSSTSGLINPLLANPSTEVIEN</sequence>
<feature type="transmembrane region" description="Helical" evidence="9">
    <location>
        <begin position="7"/>
        <end position="25"/>
    </location>
</feature>
<dbReference type="STRING" id="1527444.ucyna2_00148"/>
<dbReference type="GO" id="GO:1902600">
    <property type="term" value="P:proton transmembrane transport"/>
    <property type="evidence" value="ECO:0007669"/>
    <property type="project" value="InterPro"/>
</dbReference>
<evidence type="ECO:0000256" key="7">
    <source>
        <dbReference type="ARBA" id="ARBA00023065"/>
    </source>
</evidence>
<feature type="transmembrane region" description="Helical" evidence="9">
    <location>
        <begin position="298"/>
        <end position="321"/>
    </location>
</feature>
<dbReference type="Pfam" id="PF00999">
    <property type="entry name" value="Na_H_Exchanger"/>
    <property type="match status" value="1"/>
</dbReference>
<feature type="transmembrane region" description="Helical" evidence="9">
    <location>
        <begin position="152"/>
        <end position="177"/>
    </location>
</feature>
<feature type="domain" description="RCK N-terminal" evidence="10">
    <location>
        <begin position="400"/>
        <end position="523"/>
    </location>
</feature>
<dbReference type="PATRIC" id="fig|1527444.3.peg.145"/>
<comment type="caution">
    <text evidence="11">The sequence shown here is derived from an EMBL/GenBank/DDBJ whole genome shotgun (WGS) entry which is preliminary data.</text>
</comment>
<gene>
    <name evidence="11" type="ORF">ucyna2_00148</name>
</gene>
<proteinExistence type="predicted"/>
<protein>
    <submittedName>
        <fullName evidence="11">Sodium/proton antiporter, CPA1 family</fullName>
    </submittedName>
</protein>
<evidence type="ECO:0000256" key="5">
    <source>
        <dbReference type="ARBA" id="ARBA00022692"/>
    </source>
</evidence>
<evidence type="ECO:0000259" key="10">
    <source>
        <dbReference type="PROSITE" id="PS51201"/>
    </source>
</evidence>
<dbReference type="GO" id="GO:0006813">
    <property type="term" value="P:potassium ion transport"/>
    <property type="evidence" value="ECO:0007669"/>
    <property type="project" value="InterPro"/>
</dbReference>
<name>A0A086CIS1_9CHRO</name>
<keyword evidence="8 9" id="KW-0472">Membrane</keyword>
<feature type="transmembrane region" description="Helical" evidence="9">
    <location>
        <begin position="223"/>
        <end position="240"/>
    </location>
</feature>
<dbReference type="InterPro" id="IPR036291">
    <property type="entry name" value="NAD(P)-bd_dom_sf"/>
</dbReference>
<keyword evidence="3" id="KW-0050">Antiport</keyword>
<feature type="transmembrane region" description="Helical" evidence="9">
    <location>
        <begin position="94"/>
        <end position="114"/>
    </location>
</feature>
<feature type="transmembrane region" description="Helical" evidence="9">
    <location>
        <begin position="246"/>
        <end position="262"/>
    </location>
</feature>
<organism evidence="11 12">
    <name type="scientific">Candidatus Atelocyanobacterium thalassa isolate SIO64986</name>
    <dbReference type="NCBI Taxonomy" id="1527444"/>
    <lineage>
        <taxon>Bacteria</taxon>
        <taxon>Bacillati</taxon>
        <taxon>Cyanobacteriota</taxon>
        <taxon>Cyanophyceae</taxon>
        <taxon>Oscillatoriophycideae</taxon>
        <taxon>Chroococcales</taxon>
        <taxon>Aphanothecaceae</taxon>
        <taxon>Candidatus Atelocyanobacterium</taxon>
        <taxon>Candidatus Atelocyanobacterium thalassae</taxon>
    </lineage>
</organism>
<keyword evidence="7" id="KW-0406">Ion transport</keyword>
<evidence type="ECO:0000256" key="4">
    <source>
        <dbReference type="ARBA" id="ARBA00022475"/>
    </source>
</evidence>
<evidence type="ECO:0000313" key="11">
    <source>
        <dbReference type="EMBL" id="KFF42085.1"/>
    </source>
</evidence>
<evidence type="ECO:0000256" key="2">
    <source>
        <dbReference type="ARBA" id="ARBA00022448"/>
    </source>
</evidence>
<keyword evidence="4" id="KW-1003">Cell membrane</keyword>
<dbReference type="InterPro" id="IPR038770">
    <property type="entry name" value="Na+/solute_symporter_sf"/>
</dbReference>
<feature type="transmembrane region" description="Helical" evidence="9">
    <location>
        <begin position="32"/>
        <end position="50"/>
    </location>
</feature>
<evidence type="ECO:0000256" key="6">
    <source>
        <dbReference type="ARBA" id="ARBA00022989"/>
    </source>
</evidence>
<feature type="transmembrane region" description="Helical" evidence="9">
    <location>
        <begin position="189"/>
        <end position="211"/>
    </location>
</feature>
<feature type="transmembrane region" description="Helical" evidence="9">
    <location>
        <begin position="274"/>
        <end position="292"/>
    </location>
</feature>
<dbReference type="Proteomes" id="UP000028922">
    <property type="component" value="Unassembled WGS sequence"/>
</dbReference>
<dbReference type="EMBL" id="JPSP01000001">
    <property type="protein sequence ID" value="KFF42085.1"/>
    <property type="molecule type" value="Genomic_DNA"/>
</dbReference>
<feature type="transmembrane region" description="Helical" evidence="9">
    <location>
        <begin position="56"/>
        <end position="73"/>
    </location>
</feature>
<dbReference type="PANTHER" id="PTHR32507:SF0">
    <property type="entry name" value="NA(+)_H(+) ANTIPORTER 2-RELATED"/>
    <property type="match status" value="1"/>
</dbReference>
<dbReference type="InterPro" id="IPR003148">
    <property type="entry name" value="RCK_N"/>
</dbReference>
<evidence type="ECO:0000256" key="3">
    <source>
        <dbReference type="ARBA" id="ARBA00022449"/>
    </source>
</evidence>
<evidence type="ECO:0000256" key="1">
    <source>
        <dbReference type="ARBA" id="ARBA00004651"/>
    </source>
</evidence>
<comment type="subcellular location">
    <subcellularLocation>
        <location evidence="1">Cell membrane</location>
        <topology evidence="1">Multi-pass membrane protein</topology>
    </subcellularLocation>
</comment>